<keyword evidence="7" id="KW-0698">rRNA processing</keyword>
<feature type="binding site" evidence="7">
    <location>
        <position position="122"/>
    </location>
    <ligand>
        <name>Zn(2+)</name>
        <dbReference type="ChEBI" id="CHEBI:29105"/>
        <note>catalytic</note>
    </ligand>
</feature>
<dbReference type="GO" id="GO:0004521">
    <property type="term" value="F:RNA endonuclease activity"/>
    <property type="evidence" value="ECO:0007669"/>
    <property type="project" value="UniProtKB-UniRule"/>
</dbReference>
<evidence type="ECO:0000256" key="6">
    <source>
        <dbReference type="ARBA" id="ARBA00022833"/>
    </source>
</evidence>
<dbReference type="STRING" id="320771.Cflav_PD0349"/>
<comment type="cofactor">
    <cofactor evidence="7">
        <name>Zn(2+)</name>
        <dbReference type="ChEBI" id="CHEBI:29105"/>
    </cofactor>
    <text evidence="7">Binds 1 zinc ion.</text>
</comment>
<dbReference type="SUPFAM" id="SSF55486">
    <property type="entry name" value="Metalloproteases ('zincins'), catalytic domain"/>
    <property type="match status" value="1"/>
</dbReference>
<dbReference type="PANTHER" id="PTHR46986">
    <property type="entry name" value="ENDORIBONUCLEASE YBEY, CHLOROPLASTIC"/>
    <property type="match status" value="1"/>
</dbReference>
<dbReference type="InterPro" id="IPR023091">
    <property type="entry name" value="MetalPrtase_cat_dom_sf_prd"/>
</dbReference>
<evidence type="ECO:0000313" key="9">
    <source>
        <dbReference type="Proteomes" id="UP000003688"/>
    </source>
</evidence>
<dbReference type="PANTHER" id="PTHR46986:SF1">
    <property type="entry name" value="ENDORIBONUCLEASE YBEY, CHLOROPLASTIC"/>
    <property type="match status" value="1"/>
</dbReference>
<dbReference type="NCBIfam" id="TIGR00043">
    <property type="entry name" value="rRNA maturation RNase YbeY"/>
    <property type="match status" value="1"/>
</dbReference>
<evidence type="ECO:0000256" key="7">
    <source>
        <dbReference type="HAMAP-Rule" id="MF_00009"/>
    </source>
</evidence>
<comment type="subcellular location">
    <subcellularLocation>
        <location evidence="7">Cytoplasm</location>
    </subcellularLocation>
</comment>
<evidence type="ECO:0000256" key="5">
    <source>
        <dbReference type="ARBA" id="ARBA00022801"/>
    </source>
</evidence>
<name>B9XS05_PEDPL</name>
<gene>
    <name evidence="7" type="primary">ybeY</name>
    <name evidence="8" type="ORF">Cflav_PD0349</name>
</gene>
<dbReference type="GO" id="GO:0008270">
    <property type="term" value="F:zinc ion binding"/>
    <property type="evidence" value="ECO:0007669"/>
    <property type="project" value="UniProtKB-UniRule"/>
</dbReference>
<dbReference type="Gene3D" id="3.40.390.30">
    <property type="entry name" value="Metalloproteases ('zincins'), catalytic domain"/>
    <property type="match status" value="1"/>
</dbReference>
<dbReference type="OrthoDB" id="9807740at2"/>
<keyword evidence="3 7" id="KW-0479">Metal-binding</keyword>
<dbReference type="GO" id="GO:0004222">
    <property type="term" value="F:metalloendopeptidase activity"/>
    <property type="evidence" value="ECO:0007669"/>
    <property type="project" value="InterPro"/>
</dbReference>
<dbReference type="GO" id="GO:0005737">
    <property type="term" value="C:cytoplasm"/>
    <property type="evidence" value="ECO:0007669"/>
    <property type="project" value="UniProtKB-SubCell"/>
</dbReference>
<protein>
    <recommendedName>
        <fullName evidence="7">Endoribonuclease YbeY</fullName>
        <ecNumber evidence="7">3.1.-.-</ecNumber>
    </recommendedName>
</protein>
<evidence type="ECO:0000256" key="3">
    <source>
        <dbReference type="ARBA" id="ARBA00022723"/>
    </source>
</evidence>
<keyword evidence="5 7" id="KW-0378">Hydrolase</keyword>
<feature type="binding site" evidence="7">
    <location>
        <position position="116"/>
    </location>
    <ligand>
        <name>Zn(2+)</name>
        <dbReference type="ChEBI" id="CHEBI:29105"/>
        <note>catalytic</note>
    </ligand>
</feature>
<dbReference type="InterPro" id="IPR002036">
    <property type="entry name" value="YbeY"/>
</dbReference>
<sequence precursor="true">MSGRLLLLNRQHTRLIDRRWLRWATKELISDLLHFEDFDVTIHLVGEREMTRINEKHLQHAGSTDVITFDYSDSPGSEPLIGELFICVDEALVQAIRFKTTWQSETMRYIVHGLLHLKGYDDLETTARRKMKREENKLLKELRVRFRLSKIEGKSKLRA</sequence>
<reference evidence="8 9" key="1">
    <citation type="journal article" date="2011" name="J. Bacteriol.">
        <title>Genome sequence of 'Pedosphaera parvula' Ellin514, an aerobic Verrucomicrobial isolate from pasture soil.</title>
        <authorList>
            <person name="Kant R."/>
            <person name="van Passel M.W."/>
            <person name="Sangwan P."/>
            <person name="Palva A."/>
            <person name="Lucas S."/>
            <person name="Copeland A."/>
            <person name="Lapidus A."/>
            <person name="Glavina Del Rio T."/>
            <person name="Dalin E."/>
            <person name="Tice H."/>
            <person name="Bruce D."/>
            <person name="Goodwin L."/>
            <person name="Pitluck S."/>
            <person name="Chertkov O."/>
            <person name="Larimer F.W."/>
            <person name="Land M.L."/>
            <person name="Hauser L."/>
            <person name="Brettin T.S."/>
            <person name="Detter J.C."/>
            <person name="Han S."/>
            <person name="de Vos W.M."/>
            <person name="Janssen P.H."/>
            <person name="Smidt H."/>
        </authorList>
    </citation>
    <scope>NUCLEOTIDE SEQUENCE [LARGE SCALE GENOMIC DNA]</scope>
    <source>
        <strain evidence="8 9">Ellin514</strain>
    </source>
</reference>
<evidence type="ECO:0000256" key="2">
    <source>
        <dbReference type="ARBA" id="ARBA00022722"/>
    </source>
</evidence>
<dbReference type="AlphaFoldDB" id="B9XS05"/>
<keyword evidence="4 7" id="KW-0255">Endonuclease</keyword>
<comment type="function">
    <text evidence="7">Single strand-specific metallo-endoribonuclease involved in late-stage 70S ribosome quality control and in maturation of the 3' terminus of the 16S rRNA.</text>
</comment>
<keyword evidence="6 7" id="KW-0862">Zinc</keyword>
<evidence type="ECO:0000256" key="1">
    <source>
        <dbReference type="ARBA" id="ARBA00010875"/>
    </source>
</evidence>
<comment type="similarity">
    <text evidence="1 7">Belongs to the endoribonuclease YbeY family.</text>
</comment>
<dbReference type="HAMAP" id="MF_00009">
    <property type="entry name" value="Endoribonucl_YbeY"/>
    <property type="match status" value="1"/>
</dbReference>
<organism evidence="8 9">
    <name type="scientific">Pedosphaera parvula (strain Ellin514)</name>
    <dbReference type="NCBI Taxonomy" id="320771"/>
    <lineage>
        <taxon>Bacteria</taxon>
        <taxon>Pseudomonadati</taxon>
        <taxon>Verrucomicrobiota</taxon>
        <taxon>Pedosphaerae</taxon>
        <taxon>Pedosphaerales</taxon>
        <taxon>Pedosphaeraceae</taxon>
        <taxon>Pedosphaera</taxon>
    </lineage>
</organism>
<dbReference type="Pfam" id="PF02130">
    <property type="entry name" value="YbeY"/>
    <property type="match status" value="1"/>
</dbReference>
<proteinExistence type="inferred from homology"/>
<dbReference type="Proteomes" id="UP000003688">
    <property type="component" value="Unassembled WGS sequence"/>
</dbReference>
<dbReference type="GO" id="GO:0006364">
    <property type="term" value="P:rRNA processing"/>
    <property type="evidence" value="ECO:0007669"/>
    <property type="project" value="UniProtKB-UniRule"/>
</dbReference>
<keyword evidence="7" id="KW-0963">Cytoplasm</keyword>
<accession>B9XS05</accession>
<feature type="binding site" evidence="7">
    <location>
        <position position="112"/>
    </location>
    <ligand>
        <name>Zn(2+)</name>
        <dbReference type="ChEBI" id="CHEBI:29105"/>
        <note>catalytic</note>
    </ligand>
</feature>
<evidence type="ECO:0000313" key="8">
    <source>
        <dbReference type="EMBL" id="EEF57376.1"/>
    </source>
</evidence>
<keyword evidence="2 7" id="KW-0540">Nuclease</keyword>
<keyword evidence="7" id="KW-0690">Ribosome biogenesis</keyword>
<dbReference type="RefSeq" id="WP_007418588.1">
    <property type="nucleotide sequence ID" value="NZ_ABOX02000071.1"/>
</dbReference>
<dbReference type="EC" id="3.1.-.-" evidence="7"/>
<comment type="caution">
    <text evidence="8">The sequence shown here is derived from an EMBL/GenBank/DDBJ whole genome shotgun (WGS) entry which is preliminary data.</text>
</comment>
<dbReference type="EMBL" id="ABOX02000071">
    <property type="protein sequence ID" value="EEF57376.1"/>
    <property type="molecule type" value="Genomic_DNA"/>
</dbReference>
<evidence type="ECO:0000256" key="4">
    <source>
        <dbReference type="ARBA" id="ARBA00022759"/>
    </source>
</evidence>
<keyword evidence="9" id="KW-1185">Reference proteome</keyword>